<accession>A0AAW4L680</accession>
<evidence type="ECO:0000313" key="2">
    <source>
        <dbReference type="EMBL" id="MBT0666483.1"/>
    </source>
</evidence>
<dbReference type="Pfam" id="PF13801">
    <property type="entry name" value="Metal_resist"/>
    <property type="match status" value="1"/>
</dbReference>
<reference evidence="2 3" key="1">
    <citation type="submission" date="2021-05" db="EMBL/GenBank/DDBJ databases">
        <title>The draft genome of Geobacter pelophilus DSM 12255.</title>
        <authorList>
            <person name="Xu Z."/>
            <person name="Masuda Y."/>
            <person name="Itoh H."/>
            <person name="Senoo K."/>
        </authorList>
    </citation>
    <scope>NUCLEOTIDE SEQUENCE [LARGE SCALE GENOMIC DNA]</scope>
    <source>
        <strain evidence="2 3">DSM 12255</strain>
    </source>
</reference>
<dbReference type="AlphaFoldDB" id="A0AAW4L680"/>
<feature type="transmembrane region" description="Helical" evidence="1">
    <location>
        <begin position="6"/>
        <end position="29"/>
    </location>
</feature>
<dbReference type="EMBL" id="JAHCVJ010000012">
    <property type="protein sequence ID" value="MBT0666483.1"/>
    <property type="molecule type" value="Genomic_DNA"/>
</dbReference>
<dbReference type="Gene3D" id="1.20.120.1490">
    <property type="match status" value="1"/>
</dbReference>
<evidence type="ECO:0000256" key="1">
    <source>
        <dbReference type="SAM" id="Phobius"/>
    </source>
</evidence>
<keyword evidence="3" id="KW-1185">Reference proteome</keyword>
<keyword evidence="1" id="KW-0472">Membrane</keyword>
<name>A0AAW4L680_9BACT</name>
<dbReference type="Proteomes" id="UP000811899">
    <property type="component" value="Unassembled WGS sequence"/>
</dbReference>
<evidence type="ECO:0000313" key="3">
    <source>
        <dbReference type="Proteomes" id="UP000811899"/>
    </source>
</evidence>
<protein>
    <submittedName>
        <fullName evidence="2">Periplasmic heavy metal sensor</fullName>
    </submittedName>
</protein>
<gene>
    <name evidence="2" type="ORF">KI809_19415</name>
</gene>
<comment type="caution">
    <text evidence="2">The sequence shown here is derived from an EMBL/GenBank/DDBJ whole genome shotgun (WGS) entry which is preliminary data.</text>
</comment>
<proteinExistence type="predicted"/>
<keyword evidence="1" id="KW-1133">Transmembrane helix</keyword>
<dbReference type="RefSeq" id="WP_214173253.1">
    <property type="nucleotide sequence ID" value="NZ_JAHCVJ010000012.1"/>
</dbReference>
<keyword evidence="1" id="KW-0812">Transmembrane</keyword>
<dbReference type="InterPro" id="IPR025961">
    <property type="entry name" value="Metal_resist"/>
</dbReference>
<sequence>MRISFLKIALAVSMIFNLSVLATAGYFYYTKNAYWVSPFGAKMRKDKFLFEQLSLQPGQVKKMREKALPFRAQIDRKRQEVVAKRNHLFNLMRADVTDGQAIKAALADISKNQAEIEGMVIDHILQEKATLDANQQQKFLDLIQKNMTQERMVCPPVGRN</sequence>
<organism evidence="2 3">
    <name type="scientific">Geoanaerobacter pelophilus</name>
    <dbReference type="NCBI Taxonomy" id="60036"/>
    <lineage>
        <taxon>Bacteria</taxon>
        <taxon>Pseudomonadati</taxon>
        <taxon>Thermodesulfobacteriota</taxon>
        <taxon>Desulfuromonadia</taxon>
        <taxon>Geobacterales</taxon>
        <taxon>Geobacteraceae</taxon>
        <taxon>Geoanaerobacter</taxon>
    </lineage>
</organism>